<dbReference type="PANTHER" id="PTHR43272:SF33">
    <property type="entry name" value="AMP-BINDING DOMAIN-CONTAINING PROTEIN-RELATED"/>
    <property type="match status" value="1"/>
</dbReference>
<dbReference type="GeneID" id="94434123"/>
<proteinExistence type="predicted"/>
<evidence type="ECO:0000256" key="3">
    <source>
        <dbReference type="SAM" id="Coils"/>
    </source>
</evidence>
<evidence type="ECO:0000256" key="2">
    <source>
        <dbReference type="ARBA" id="ARBA00022840"/>
    </source>
</evidence>
<feature type="region of interest" description="Disordered" evidence="4">
    <location>
        <begin position="275"/>
        <end position="326"/>
    </location>
</feature>
<keyword evidence="2" id="KW-0067">ATP-binding</keyword>
<dbReference type="InterPro" id="IPR020845">
    <property type="entry name" value="AMP-binding_CS"/>
</dbReference>
<feature type="compositionally biased region" description="Polar residues" evidence="4">
    <location>
        <begin position="280"/>
        <end position="294"/>
    </location>
</feature>
<dbReference type="GO" id="GO:0016020">
    <property type="term" value="C:membrane"/>
    <property type="evidence" value="ECO:0007669"/>
    <property type="project" value="TreeGrafter"/>
</dbReference>
<accession>A0A2C6KFD7</accession>
<sequence length="601" mass="67211">MIAILQETKVSFLITDVGQLENMKSVEATLHTQLKGLLLVDMYDELKRLDEEKKTEEKAKILQTIDSLKEKNIQIFDFEDILEKGRKAYIPPFMQQDPERIFTLVYTSGTTGNPKGVMLSNRNFVRELQGCLGINSYTLMLGEDFLHFALLPLSHVFERMVEYVAYGHGASVAYFSRRKELLVDDLKSCHPSCMIMVPRVAVLILDSIESQIQNLPFYKRSILQFALNRKLQARRSFVHTQATLASKNSFTLPDSDEEDEDQGKSQKMMDSRILLPPKIQLNNPPSSSSQGDEMTSTKNLSTSSSSPRKVSSLLSLSPSQKGGGGVLVNPNETASSYLVSKISSILSPFSSSASSCSSSSSSTIDEDLFYRHTPPLKGLWYDRLLSASTTLQTRLFGEAGRIRFLLSGGGKLNPIVQEKLEAYLSTSFIQGWGMTETCGAGCWQARLGDGALDNAGGPNPVLEMKLKSWDQYNAEKSEYPQGELLLRGESIFEGYFRQPEMTKEIFLFEDEEDGGGVNVDGGEKEGKDQNDQKKDGQGGGQRTNAEEEDKKKIRRKKENGEEDGYVQGILSKFNQMEVLRSSIERRASSNWLKENTSRQRS</sequence>
<gene>
    <name evidence="6" type="ORF">CSUI_010811</name>
</gene>
<dbReference type="Proteomes" id="UP000221165">
    <property type="component" value="Unassembled WGS sequence"/>
</dbReference>
<dbReference type="GO" id="GO:0005524">
    <property type="term" value="F:ATP binding"/>
    <property type="evidence" value="ECO:0007669"/>
    <property type="project" value="UniProtKB-KW"/>
</dbReference>
<keyword evidence="3" id="KW-0175">Coiled coil</keyword>
<dbReference type="InterPro" id="IPR000873">
    <property type="entry name" value="AMP-dep_synth/lig_dom"/>
</dbReference>
<dbReference type="OrthoDB" id="10253869at2759"/>
<organism evidence="6 7">
    <name type="scientific">Cystoisospora suis</name>
    <dbReference type="NCBI Taxonomy" id="483139"/>
    <lineage>
        <taxon>Eukaryota</taxon>
        <taxon>Sar</taxon>
        <taxon>Alveolata</taxon>
        <taxon>Apicomplexa</taxon>
        <taxon>Conoidasida</taxon>
        <taxon>Coccidia</taxon>
        <taxon>Eucoccidiorida</taxon>
        <taxon>Eimeriorina</taxon>
        <taxon>Sarcocystidae</taxon>
        <taxon>Cystoisospora</taxon>
    </lineage>
</organism>
<dbReference type="PANTHER" id="PTHR43272">
    <property type="entry name" value="LONG-CHAIN-FATTY-ACID--COA LIGASE"/>
    <property type="match status" value="1"/>
</dbReference>
<evidence type="ECO:0000313" key="7">
    <source>
        <dbReference type="Proteomes" id="UP000221165"/>
    </source>
</evidence>
<dbReference type="Gene3D" id="3.40.50.12780">
    <property type="entry name" value="N-terminal domain of ligase-like"/>
    <property type="match status" value="2"/>
</dbReference>
<keyword evidence="7" id="KW-1185">Reference proteome</keyword>
<dbReference type="PROSITE" id="PS00455">
    <property type="entry name" value="AMP_BINDING"/>
    <property type="match status" value="1"/>
</dbReference>
<dbReference type="SUPFAM" id="SSF56801">
    <property type="entry name" value="Acetyl-CoA synthetase-like"/>
    <property type="match status" value="1"/>
</dbReference>
<feature type="domain" description="AMP-dependent synthetase/ligase" evidence="5">
    <location>
        <begin position="3"/>
        <end position="496"/>
    </location>
</feature>
<comment type="caution">
    <text evidence="6">The sequence shown here is derived from an EMBL/GenBank/DDBJ whole genome shotgun (WGS) entry which is preliminary data.</text>
</comment>
<reference evidence="6 7" key="1">
    <citation type="journal article" date="2017" name="Int. J. Parasitol.">
        <title>The genome of the protozoan parasite Cystoisospora suis and a reverse vaccinology approach to identify vaccine candidates.</title>
        <authorList>
            <person name="Palmieri N."/>
            <person name="Shrestha A."/>
            <person name="Ruttkowski B."/>
            <person name="Beck T."/>
            <person name="Vogl C."/>
            <person name="Tomley F."/>
            <person name="Blake D.P."/>
            <person name="Joachim A."/>
        </authorList>
    </citation>
    <scope>NUCLEOTIDE SEQUENCE [LARGE SCALE GENOMIC DNA]</scope>
    <source>
        <strain evidence="6 7">Wien I</strain>
    </source>
</reference>
<dbReference type="EMBL" id="MIGC01008406">
    <property type="protein sequence ID" value="PHJ15378.1"/>
    <property type="molecule type" value="Genomic_DNA"/>
</dbReference>
<evidence type="ECO:0000259" key="5">
    <source>
        <dbReference type="Pfam" id="PF00501"/>
    </source>
</evidence>
<keyword evidence="1" id="KW-0547">Nucleotide-binding</keyword>
<evidence type="ECO:0000256" key="4">
    <source>
        <dbReference type="SAM" id="MobiDB-lite"/>
    </source>
</evidence>
<protein>
    <submittedName>
        <fullName evidence="6">Amp-binding enzyme domain-containing protein</fullName>
    </submittedName>
</protein>
<dbReference type="GO" id="GO:0004467">
    <property type="term" value="F:long-chain fatty acid-CoA ligase activity"/>
    <property type="evidence" value="ECO:0007669"/>
    <property type="project" value="TreeGrafter"/>
</dbReference>
<feature type="region of interest" description="Disordered" evidence="4">
    <location>
        <begin position="510"/>
        <end position="567"/>
    </location>
</feature>
<dbReference type="VEuPathDB" id="ToxoDB:CSUI_010811"/>
<feature type="compositionally biased region" description="Low complexity" evidence="4">
    <location>
        <begin position="296"/>
        <end position="319"/>
    </location>
</feature>
<dbReference type="Pfam" id="PF00501">
    <property type="entry name" value="AMP-binding"/>
    <property type="match status" value="1"/>
</dbReference>
<name>A0A2C6KFD7_9APIC</name>
<dbReference type="RefSeq" id="XP_067917112.1">
    <property type="nucleotide sequence ID" value="XM_068070912.1"/>
</dbReference>
<feature type="compositionally biased region" description="Basic and acidic residues" evidence="4">
    <location>
        <begin position="521"/>
        <end position="536"/>
    </location>
</feature>
<dbReference type="AlphaFoldDB" id="A0A2C6KFD7"/>
<evidence type="ECO:0000313" key="6">
    <source>
        <dbReference type="EMBL" id="PHJ15378.1"/>
    </source>
</evidence>
<evidence type="ECO:0000256" key="1">
    <source>
        <dbReference type="ARBA" id="ARBA00022741"/>
    </source>
</evidence>
<dbReference type="InterPro" id="IPR042099">
    <property type="entry name" value="ANL_N_sf"/>
</dbReference>
<feature type="coiled-coil region" evidence="3">
    <location>
        <begin position="39"/>
        <end position="71"/>
    </location>
</feature>